<reference evidence="14" key="1">
    <citation type="submission" date="2020-06" db="EMBL/GenBank/DDBJ databases">
        <authorList>
            <person name="Li T."/>
            <person name="Hu X."/>
            <person name="Zhang T."/>
            <person name="Song X."/>
            <person name="Zhang H."/>
            <person name="Dai N."/>
            <person name="Sheng W."/>
            <person name="Hou X."/>
            <person name="Wei L."/>
        </authorList>
    </citation>
    <scope>NUCLEOTIDE SEQUENCE</scope>
    <source>
        <strain evidence="14">KEN1</strain>
        <tissue evidence="14">Leaf</tissue>
    </source>
</reference>
<evidence type="ECO:0000256" key="11">
    <source>
        <dbReference type="ARBA" id="ARBA00023065"/>
    </source>
</evidence>
<dbReference type="EMBL" id="JACGWN010000008">
    <property type="protein sequence ID" value="KAL0438566.1"/>
    <property type="molecule type" value="Genomic_DNA"/>
</dbReference>
<dbReference type="GO" id="GO:0034765">
    <property type="term" value="P:regulation of monoatomic ion transmembrane transport"/>
    <property type="evidence" value="ECO:0007669"/>
    <property type="project" value="InterPro"/>
</dbReference>
<proteinExistence type="predicted"/>
<keyword evidence="8" id="KW-0934">Plastid</keyword>
<evidence type="ECO:0000256" key="12">
    <source>
        <dbReference type="ARBA" id="ARBA00023114"/>
    </source>
</evidence>
<evidence type="ECO:0000256" key="5">
    <source>
        <dbReference type="ARBA" id="ARBA00022448"/>
    </source>
</evidence>
<organism evidence="14">
    <name type="scientific">Sesamum latifolium</name>
    <dbReference type="NCBI Taxonomy" id="2727402"/>
    <lineage>
        <taxon>Eukaryota</taxon>
        <taxon>Viridiplantae</taxon>
        <taxon>Streptophyta</taxon>
        <taxon>Embryophyta</taxon>
        <taxon>Tracheophyta</taxon>
        <taxon>Spermatophyta</taxon>
        <taxon>Magnoliopsida</taxon>
        <taxon>eudicotyledons</taxon>
        <taxon>Gunneridae</taxon>
        <taxon>Pentapetalae</taxon>
        <taxon>asterids</taxon>
        <taxon>lamiids</taxon>
        <taxon>Lamiales</taxon>
        <taxon>Pedaliaceae</taxon>
        <taxon>Sesamum</taxon>
    </lineage>
</organism>
<keyword evidence="10" id="KW-1002">Plastid outer membrane</keyword>
<evidence type="ECO:0000313" key="14">
    <source>
        <dbReference type="EMBL" id="KAL0438566.1"/>
    </source>
</evidence>
<evidence type="ECO:0000256" key="3">
    <source>
        <dbReference type="ARBA" id="ARBA00004441"/>
    </source>
</evidence>
<dbReference type="GO" id="GO:0022843">
    <property type="term" value="F:voltage-gated monoatomic cation channel activity"/>
    <property type="evidence" value="ECO:0007669"/>
    <property type="project" value="InterPro"/>
</dbReference>
<dbReference type="GO" id="GO:0046930">
    <property type="term" value="C:pore complex"/>
    <property type="evidence" value="ECO:0007669"/>
    <property type="project" value="UniProtKB-KW"/>
</dbReference>
<dbReference type="PANTHER" id="PTHR35284">
    <property type="entry name" value="OUTER ENVELOPE PORE PROTEIN 24A, CHLOROPLASTIC-RELATED"/>
    <property type="match status" value="1"/>
</dbReference>
<comment type="subcellular location">
    <subcellularLocation>
        <location evidence="2">Plastid</location>
        <location evidence="2">Chloroplast outer membrane</location>
        <topology evidence="2">Multi-pass membrane protein</topology>
    </subcellularLocation>
    <subcellularLocation>
        <location evidence="3">Plastid</location>
        <location evidence="3">Etioplast membrane</location>
        <topology evidence="3">Multi-pass membrane protein</topology>
    </subcellularLocation>
</comment>
<accession>A0AAW2WF61</accession>
<keyword evidence="12" id="KW-0626">Porin</keyword>
<protein>
    <submittedName>
        <fullName evidence="14">Outer envelope pore protein 24A, chloroplastic</fullName>
    </submittedName>
</protein>
<evidence type="ECO:0000256" key="1">
    <source>
        <dbReference type="ARBA" id="ARBA00002327"/>
    </source>
</evidence>
<evidence type="ECO:0000256" key="4">
    <source>
        <dbReference type="ARBA" id="ARBA00011593"/>
    </source>
</evidence>
<comment type="subunit">
    <text evidence="4">Homooligomers form large rather nonselective pores in plastidial outer membranes.</text>
</comment>
<evidence type="ECO:0000256" key="2">
    <source>
        <dbReference type="ARBA" id="ARBA00004396"/>
    </source>
</evidence>
<dbReference type="InterPro" id="IPR034626">
    <property type="entry name" value="OEP24"/>
</dbReference>
<evidence type="ECO:0000256" key="6">
    <source>
        <dbReference type="ARBA" id="ARBA00022452"/>
    </source>
</evidence>
<dbReference type="AlphaFoldDB" id="A0AAW2WF61"/>
<dbReference type="GO" id="GO:0015288">
    <property type="term" value="F:porin activity"/>
    <property type="evidence" value="ECO:0007669"/>
    <property type="project" value="UniProtKB-KW"/>
</dbReference>
<dbReference type="GO" id="GO:0034426">
    <property type="term" value="C:etioplast membrane"/>
    <property type="evidence" value="ECO:0007669"/>
    <property type="project" value="UniProtKB-SubCell"/>
</dbReference>
<evidence type="ECO:0000256" key="8">
    <source>
        <dbReference type="ARBA" id="ARBA00022640"/>
    </source>
</evidence>
<keyword evidence="13" id="KW-0472">Membrane</keyword>
<evidence type="ECO:0000256" key="7">
    <source>
        <dbReference type="ARBA" id="ARBA00022528"/>
    </source>
</evidence>
<keyword evidence="7" id="KW-0150">Chloroplast</keyword>
<comment type="function">
    <text evidence="1">High-conductance voltage-dependent solute channel with a slight selectivity for cations transporting triosephosphates, dicarboxylic acids, ATP, inorganic phosphate (Pi), sugars, and positively or negatively charged amino acids.</text>
</comment>
<comment type="caution">
    <text evidence="14">The sequence shown here is derived from an EMBL/GenBank/DDBJ whole genome shotgun (WGS) entry which is preliminary data.</text>
</comment>
<dbReference type="PANTHER" id="PTHR35284:SF1">
    <property type="entry name" value="OUTER ENVELOPE PORE PROTEIN 24A, CHLOROPLASTIC-RELATED"/>
    <property type="match status" value="1"/>
</dbReference>
<keyword evidence="6" id="KW-1134">Transmembrane beta strand</keyword>
<evidence type="ECO:0000256" key="9">
    <source>
        <dbReference type="ARBA" id="ARBA00022692"/>
    </source>
</evidence>
<keyword evidence="5" id="KW-0813">Transport</keyword>
<dbReference type="GO" id="GO:0009707">
    <property type="term" value="C:chloroplast outer membrane"/>
    <property type="evidence" value="ECO:0007669"/>
    <property type="project" value="UniProtKB-SubCell"/>
</dbReference>
<evidence type="ECO:0000256" key="13">
    <source>
        <dbReference type="ARBA" id="ARBA00023136"/>
    </source>
</evidence>
<gene>
    <name evidence="14" type="ORF">Slati_2339600</name>
</gene>
<keyword evidence="9" id="KW-0812">Transmembrane</keyword>
<reference evidence="14" key="2">
    <citation type="journal article" date="2024" name="Plant">
        <title>Genomic evolution and insights into agronomic trait innovations of Sesamum species.</title>
        <authorList>
            <person name="Miao H."/>
            <person name="Wang L."/>
            <person name="Qu L."/>
            <person name="Liu H."/>
            <person name="Sun Y."/>
            <person name="Le M."/>
            <person name="Wang Q."/>
            <person name="Wei S."/>
            <person name="Zheng Y."/>
            <person name="Lin W."/>
            <person name="Duan Y."/>
            <person name="Cao H."/>
            <person name="Xiong S."/>
            <person name="Wang X."/>
            <person name="Wei L."/>
            <person name="Li C."/>
            <person name="Ma Q."/>
            <person name="Ju M."/>
            <person name="Zhao R."/>
            <person name="Li G."/>
            <person name="Mu C."/>
            <person name="Tian Q."/>
            <person name="Mei H."/>
            <person name="Zhang T."/>
            <person name="Gao T."/>
            <person name="Zhang H."/>
        </authorList>
    </citation>
    <scope>NUCLEOTIDE SEQUENCE</scope>
    <source>
        <strain evidence="14">KEN1</strain>
    </source>
</reference>
<evidence type="ECO:0000256" key="10">
    <source>
        <dbReference type="ARBA" id="ARBA00022805"/>
    </source>
</evidence>
<sequence>MEASLTARYEPEKFAAAVSFKVRDFKLCTSICDTTGITGSKSNGLSLTVEKPGCFIIDFNIR</sequence>
<keyword evidence="11" id="KW-0406">Ion transport</keyword>
<name>A0AAW2WF61_9LAMI</name>